<dbReference type="SMART" id="SM00220">
    <property type="entry name" value="S_TKc"/>
    <property type="match status" value="1"/>
</dbReference>
<accession>A0A9X6NHN1</accession>
<dbReference type="SUPFAM" id="SSF56112">
    <property type="entry name" value="Protein kinase-like (PK-like)"/>
    <property type="match status" value="1"/>
</dbReference>
<protein>
    <submittedName>
        <fullName evidence="2">Mitogen-activated protein kinase kinase kinase ANP1</fullName>
    </submittedName>
</protein>
<comment type="caution">
    <text evidence="2">The sequence shown here is derived from an EMBL/GenBank/DDBJ whole genome shotgun (WGS) entry which is preliminary data.</text>
</comment>
<evidence type="ECO:0000313" key="2">
    <source>
        <dbReference type="EMBL" id="OWA52988.1"/>
    </source>
</evidence>
<dbReference type="InterPro" id="IPR053235">
    <property type="entry name" value="Ser_Thr_kinase"/>
</dbReference>
<dbReference type="PROSITE" id="PS50011">
    <property type="entry name" value="PROTEIN_KINASE_DOM"/>
    <property type="match status" value="1"/>
</dbReference>
<name>A0A9X6NHN1_HYPEX</name>
<dbReference type="PROSITE" id="PS00108">
    <property type="entry name" value="PROTEIN_KINASE_ST"/>
    <property type="match status" value="1"/>
</dbReference>
<dbReference type="EMBL" id="MTYJ01000296">
    <property type="protein sequence ID" value="OWA52988.1"/>
    <property type="molecule type" value="Genomic_DNA"/>
</dbReference>
<dbReference type="PANTHER" id="PTHR24361">
    <property type="entry name" value="MITOGEN-ACTIVATED KINASE KINASE KINASE"/>
    <property type="match status" value="1"/>
</dbReference>
<dbReference type="InterPro" id="IPR000719">
    <property type="entry name" value="Prot_kinase_dom"/>
</dbReference>
<dbReference type="GO" id="GO:0005524">
    <property type="term" value="F:ATP binding"/>
    <property type="evidence" value="ECO:0007669"/>
    <property type="project" value="InterPro"/>
</dbReference>
<reference evidence="3" key="1">
    <citation type="submission" date="2017-01" db="EMBL/GenBank/DDBJ databases">
        <title>Comparative genomics of anhydrobiosis in the tardigrade Hypsibius dujardini.</title>
        <authorList>
            <person name="Yoshida Y."/>
            <person name="Koutsovoulos G."/>
            <person name="Laetsch D."/>
            <person name="Stevens L."/>
            <person name="Kumar S."/>
            <person name="Horikawa D."/>
            <person name="Ishino K."/>
            <person name="Komine S."/>
            <person name="Tomita M."/>
            <person name="Blaxter M."/>
            <person name="Arakawa K."/>
        </authorList>
    </citation>
    <scope>NUCLEOTIDE SEQUENCE [LARGE SCALE GENOMIC DNA]</scope>
    <source>
        <strain evidence="3">Z151</strain>
    </source>
</reference>
<dbReference type="InterPro" id="IPR008271">
    <property type="entry name" value="Ser/Thr_kinase_AS"/>
</dbReference>
<proteinExistence type="predicted"/>
<keyword evidence="2" id="KW-0418">Kinase</keyword>
<keyword evidence="2" id="KW-0808">Transferase</keyword>
<sequence>MSSAQHPFEDLPLDLITALRQPSMALNQEMPDLACCFNTWEIARHEKLEKIVSWVVEVALKKTRLRFLYNLVINCHGDEEEILLGHDGIRLSNVHKLTPWRGVVKRIYILTCNSARSVGGDGLLKGIARVVDCDVTSGKATQFVICDAADHTGNSPSLQLLRYPYGHRPPFVGEVYTTTPDGSVSKVGVYGDAKEMYRSNPRRMQSLLGYSAVGRLKALVPWPLGQNKVTWGDRMLSLAPPSMVVNYGAPVQLFADQKLDVLPNTEPTDVIDWIARAPTECFAGVRGREKSGRKKADMIYNLVFNCESDSVWPLRVGSSGFNQANVHLFSSLKGKVDKIFIPISNFTSEILKRNFALEVSRLADCVVIVNCGKMMASFKECAKECYTYRLVPLTHGPNGVQGIVYNKGQDRGLLSGNNFKEVLTLNIDENANPCLKCQLKHHNIFPSDTLCSEDRTTPQARFNEIVFVEDNDDDLNHYCIRSTDNEELGAGAFGQVIKVHSYHWNNQPHHDGYNALKIFHGGLAKSKLDELQIVLTLRHENVLDHIAMGHIRRDQTSFYLGTCILMEYCDGGTLANFVTKNPPLPPAQLVNYTRQLICGLHYLHETVQPKPVIHGDIKGNNILLKERIGATLKICDLDSLTKLTEGSVSYNADLTSKKGTRAFMSPELFAWGKNTPLDDPQSKVGRSTDIWSLGCVVLEMFLRGRILFRRVGQSLVYMDELNECAQIRLLAEGGVPDVPEKLPSPLRQIVLGCLKVTPAERPKAKVLLKLFTRDGGLHDLEDDTAWSTVDAVANEPTSRKPCLEAVRVGTD</sequence>
<dbReference type="Gene3D" id="1.10.510.10">
    <property type="entry name" value="Transferase(Phosphotransferase) domain 1"/>
    <property type="match status" value="1"/>
</dbReference>
<dbReference type="Proteomes" id="UP000192578">
    <property type="component" value="Unassembled WGS sequence"/>
</dbReference>
<dbReference type="OrthoDB" id="4062651at2759"/>
<dbReference type="AlphaFoldDB" id="A0A9X6NHN1"/>
<organism evidence="2 3">
    <name type="scientific">Hypsibius exemplaris</name>
    <name type="common">Freshwater tardigrade</name>
    <dbReference type="NCBI Taxonomy" id="2072580"/>
    <lineage>
        <taxon>Eukaryota</taxon>
        <taxon>Metazoa</taxon>
        <taxon>Ecdysozoa</taxon>
        <taxon>Tardigrada</taxon>
        <taxon>Eutardigrada</taxon>
        <taxon>Parachela</taxon>
        <taxon>Hypsibioidea</taxon>
        <taxon>Hypsibiidae</taxon>
        <taxon>Hypsibius</taxon>
    </lineage>
</organism>
<dbReference type="InterPro" id="IPR011009">
    <property type="entry name" value="Kinase-like_dom_sf"/>
</dbReference>
<keyword evidence="3" id="KW-1185">Reference proteome</keyword>
<evidence type="ECO:0000259" key="1">
    <source>
        <dbReference type="PROSITE" id="PS50011"/>
    </source>
</evidence>
<dbReference type="GO" id="GO:0004674">
    <property type="term" value="F:protein serine/threonine kinase activity"/>
    <property type="evidence" value="ECO:0007669"/>
    <property type="project" value="TreeGrafter"/>
</dbReference>
<dbReference type="GO" id="GO:0005737">
    <property type="term" value="C:cytoplasm"/>
    <property type="evidence" value="ECO:0007669"/>
    <property type="project" value="TreeGrafter"/>
</dbReference>
<gene>
    <name evidence="2" type="ORF">BV898_17426</name>
</gene>
<evidence type="ECO:0000313" key="3">
    <source>
        <dbReference type="Proteomes" id="UP000192578"/>
    </source>
</evidence>
<feature type="domain" description="Protein kinase" evidence="1">
    <location>
        <begin position="482"/>
        <end position="781"/>
    </location>
</feature>
<dbReference type="Pfam" id="PF00069">
    <property type="entry name" value="Pkinase"/>
    <property type="match status" value="1"/>
</dbReference>